<gene>
    <name evidence="4" type="ORF">SLOPH_1546</name>
</gene>
<comment type="caution">
    <text evidence="4">The sequence shown here is derived from an EMBL/GenBank/DDBJ whole genome shotgun (WGS) entry which is preliminary data.</text>
</comment>
<dbReference type="GO" id="GO:0003677">
    <property type="term" value="F:DNA binding"/>
    <property type="evidence" value="ECO:0007669"/>
    <property type="project" value="InterPro"/>
</dbReference>
<dbReference type="GO" id="GO:0006310">
    <property type="term" value="P:DNA recombination"/>
    <property type="evidence" value="ECO:0007669"/>
    <property type="project" value="InterPro"/>
</dbReference>
<dbReference type="EMBL" id="ATCN01000804">
    <property type="protein sequence ID" value="EPR78421.1"/>
    <property type="molecule type" value="Genomic_DNA"/>
</dbReference>
<comment type="subcellular location">
    <subcellularLocation>
        <location evidence="1">Nucleus</location>
    </subcellularLocation>
</comment>
<evidence type="ECO:0000256" key="3">
    <source>
        <dbReference type="ARBA" id="ARBA00023242"/>
    </source>
</evidence>
<dbReference type="HOGENOM" id="CLU_2293528_0_0_1"/>
<dbReference type="OrthoDB" id="2186234at2759"/>
<dbReference type="VEuPathDB" id="MicrosporidiaDB:SLOPH_1546"/>
<dbReference type="InterPro" id="IPR013970">
    <property type="entry name" value="Rfa2"/>
</dbReference>
<evidence type="ECO:0000256" key="1">
    <source>
        <dbReference type="ARBA" id="ARBA00004123"/>
    </source>
</evidence>
<dbReference type="InterPro" id="IPR012340">
    <property type="entry name" value="NA-bd_OB-fold"/>
</dbReference>
<sequence>MFVTASDLSANISHIVKIIGTVSNIDPPIVELSTDTGKVIINYKKLHMYTKGILCVTGKVIDSNTIEEIYVDELSDNVDMKLVSGFVKVNKQYPELFMTNN</sequence>
<dbReference type="AlphaFoldDB" id="S7W6K3"/>
<dbReference type="Pfam" id="PF08661">
    <property type="entry name" value="Rep_fac-A_3"/>
    <property type="match status" value="1"/>
</dbReference>
<keyword evidence="5" id="KW-1185">Reference proteome</keyword>
<reference evidence="5" key="1">
    <citation type="journal article" date="2013" name="PLoS Genet.">
        <title>The genome of Spraguea lophii and the basis of host-microsporidian interactions.</title>
        <authorList>
            <person name="Campbell S.E."/>
            <person name="Williams T.A."/>
            <person name="Yousuf A."/>
            <person name="Soanes D.M."/>
            <person name="Paszkiewicz K.H."/>
            <person name="Williams B.A.P."/>
        </authorList>
    </citation>
    <scope>NUCLEOTIDE SEQUENCE [LARGE SCALE GENOMIC DNA]</scope>
    <source>
        <strain evidence="5">42_110</strain>
    </source>
</reference>
<name>S7W6K3_SPRLO</name>
<keyword evidence="3" id="KW-0539">Nucleus</keyword>
<evidence type="ECO:0000256" key="2">
    <source>
        <dbReference type="ARBA" id="ARBA00009761"/>
    </source>
</evidence>
<proteinExistence type="inferred from homology"/>
<comment type="similarity">
    <text evidence="2">Belongs to the replication factor A protein 3 family.</text>
</comment>
<organism evidence="4 5">
    <name type="scientific">Spraguea lophii (strain 42_110)</name>
    <name type="common">Microsporidian parasite</name>
    <dbReference type="NCBI Taxonomy" id="1358809"/>
    <lineage>
        <taxon>Eukaryota</taxon>
        <taxon>Fungi</taxon>
        <taxon>Fungi incertae sedis</taxon>
        <taxon>Microsporidia</taxon>
        <taxon>Spragueidae</taxon>
        <taxon>Spraguea</taxon>
    </lineage>
</organism>
<evidence type="ECO:0000313" key="5">
    <source>
        <dbReference type="Proteomes" id="UP000014978"/>
    </source>
</evidence>
<protein>
    <submittedName>
        <fullName evidence="4">Replication factor A protein 3</fullName>
    </submittedName>
</protein>
<accession>S7W6K3</accession>
<dbReference type="GO" id="GO:0006281">
    <property type="term" value="P:DNA repair"/>
    <property type="evidence" value="ECO:0007669"/>
    <property type="project" value="InterPro"/>
</dbReference>
<dbReference type="InParanoid" id="S7W6K3"/>
<dbReference type="GO" id="GO:0031981">
    <property type="term" value="C:nuclear lumen"/>
    <property type="evidence" value="ECO:0007669"/>
    <property type="project" value="UniProtKB-ARBA"/>
</dbReference>
<dbReference type="Proteomes" id="UP000014978">
    <property type="component" value="Unassembled WGS sequence"/>
</dbReference>
<evidence type="ECO:0000313" key="4">
    <source>
        <dbReference type="EMBL" id="EPR78421.1"/>
    </source>
</evidence>
<dbReference type="Gene3D" id="2.40.50.140">
    <property type="entry name" value="Nucleic acid-binding proteins"/>
    <property type="match status" value="1"/>
</dbReference>
<dbReference type="GO" id="GO:0006260">
    <property type="term" value="P:DNA replication"/>
    <property type="evidence" value="ECO:0007669"/>
    <property type="project" value="InterPro"/>
</dbReference>